<organism evidence="2">
    <name type="scientific">Salix viminalis</name>
    <name type="common">Common osier</name>
    <name type="synonym">Basket willow</name>
    <dbReference type="NCBI Taxonomy" id="40686"/>
    <lineage>
        <taxon>Eukaryota</taxon>
        <taxon>Viridiplantae</taxon>
        <taxon>Streptophyta</taxon>
        <taxon>Embryophyta</taxon>
        <taxon>Tracheophyta</taxon>
        <taxon>Spermatophyta</taxon>
        <taxon>Magnoliopsida</taxon>
        <taxon>eudicotyledons</taxon>
        <taxon>Gunneridae</taxon>
        <taxon>Pentapetalae</taxon>
        <taxon>rosids</taxon>
        <taxon>fabids</taxon>
        <taxon>Malpighiales</taxon>
        <taxon>Salicaceae</taxon>
        <taxon>Saliceae</taxon>
        <taxon>Salix</taxon>
    </lineage>
</organism>
<evidence type="ECO:0000313" key="2">
    <source>
        <dbReference type="EMBL" id="VFU57853.1"/>
    </source>
</evidence>
<keyword evidence="1" id="KW-1133">Transmembrane helix</keyword>
<keyword evidence="1" id="KW-0812">Transmembrane</keyword>
<feature type="transmembrane region" description="Helical" evidence="1">
    <location>
        <begin position="68"/>
        <end position="92"/>
    </location>
</feature>
<protein>
    <submittedName>
        <fullName evidence="2">Uncharacterized protein</fullName>
    </submittedName>
</protein>
<proteinExistence type="predicted"/>
<sequence>MSAIKSYRPLVGCPFTSFRSTKSPSPMFPMQNLEENRLILKYMECKESHLMFWLLTMEKKKMRIHQKLLKWIFHQLILLVVWCRTIGCWISSTTSWCNAANV</sequence>
<accession>A0A6N2MTW6</accession>
<dbReference type="AlphaFoldDB" id="A0A6N2MTW6"/>
<gene>
    <name evidence="2" type="ORF">SVIM_LOCUS419136</name>
</gene>
<dbReference type="EMBL" id="CAADRP010001963">
    <property type="protein sequence ID" value="VFU57853.1"/>
    <property type="molecule type" value="Genomic_DNA"/>
</dbReference>
<reference evidence="2" key="1">
    <citation type="submission" date="2019-03" db="EMBL/GenBank/DDBJ databases">
        <authorList>
            <person name="Mank J."/>
            <person name="Almeida P."/>
        </authorList>
    </citation>
    <scope>NUCLEOTIDE SEQUENCE</scope>
    <source>
        <strain evidence="2">78183</strain>
    </source>
</reference>
<name>A0A6N2MTW6_SALVM</name>
<evidence type="ECO:0000256" key="1">
    <source>
        <dbReference type="SAM" id="Phobius"/>
    </source>
</evidence>
<keyword evidence="1" id="KW-0472">Membrane</keyword>